<proteinExistence type="predicted"/>
<dbReference type="InterPro" id="IPR011041">
    <property type="entry name" value="Quinoprot_gluc/sorb_DH_b-prop"/>
</dbReference>
<dbReference type="Pfam" id="PF22807">
    <property type="entry name" value="TrAA12"/>
    <property type="match status" value="2"/>
</dbReference>
<dbReference type="InterPro" id="IPR011042">
    <property type="entry name" value="6-blade_b-propeller_TolB-like"/>
</dbReference>
<dbReference type="EMBL" id="LR743504">
    <property type="protein sequence ID" value="CAA2101960.1"/>
    <property type="molecule type" value="Genomic_DNA"/>
</dbReference>
<feature type="domain" description="Pyrroloquinoline quinone-dependent pyranose dehydrogenase beta-propeller" evidence="2">
    <location>
        <begin position="57"/>
        <end position="239"/>
    </location>
</feature>
<protein>
    <recommendedName>
        <fullName evidence="2">Pyrroloquinoline quinone-dependent pyranose dehydrogenase beta-propeller domain-containing protein</fullName>
    </recommendedName>
</protein>
<organism evidence="3">
    <name type="scientific">Methylobacterium bullatum</name>
    <dbReference type="NCBI Taxonomy" id="570505"/>
    <lineage>
        <taxon>Bacteria</taxon>
        <taxon>Pseudomonadati</taxon>
        <taxon>Pseudomonadota</taxon>
        <taxon>Alphaproteobacteria</taxon>
        <taxon>Hyphomicrobiales</taxon>
        <taxon>Methylobacteriaceae</taxon>
        <taxon>Methylobacterium</taxon>
    </lineage>
</organism>
<evidence type="ECO:0000313" key="3">
    <source>
        <dbReference type="EMBL" id="CAA2101960.1"/>
    </source>
</evidence>
<feature type="signal peptide" evidence="1">
    <location>
        <begin position="1"/>
        <end position="25"/>
    </location>
</feature>
<evidence type="ECO:0000256" key="1">
    <source>
        <dbReference type="SAM" id="SignalP"/>
    </source>
</evidence>
<feature type="chain" id="PRO_5025493568" description="Pyrroloquinoline quinone-dependent pyranose dehydrogenase beta-propeller domain-containing protein" evidence="1">
    <location>
        <begin position="26"/>
        <end position="396"/>
    </location>
</feature>
<dbReference type="AlphaFoldDB" id="A0A679J088"/>
<keyword evidence="1" id="KW-0732">Signal</keyword>
<gene>
    <name evidence="3" type="ORF">MBUL_01442</name>
</gene>
<feature type="domain" description="Pyrroloquinoline quinone-dependent pyranose dehydrogenase beta-propeller" evidence="2">
    <location>
        <begin position="281"/>
        <end position="393"/>
    </location>
</feature>
<name>A0A679J088_9HYPH</name>
<dbReference type="PANTHER" id="PTHR19328">
    <property type="entry name" value="HEDGEHOG-INTERACTING PROTEIN"/>
    <property type="match status" value="1"/>
</dbReference>
<dbReference type="SUPFAM" id="SSF50952">
    <property type="entry name" value="Soluble quinoprotein glucose dehydrogenase"/>
    <property type="match status" value="1"/>
</dbReference>
<reference evidence="3" key="1">
    <citation type="submission" date="2019-12" db="EMBL/GenBank/DDBJ databases">
        <authorList>
            <person name="Cremers G."/>
        </authorList>
    </citation>
    <scope>NUCLEOTIDE SEQUENCE</scope>
    <source>
        <strain evidence="3">Mbul1</strain>
    </source>
</reference>
<dbReference type="InterPro" id="IPR054539">
    <property type="entry name" value="Beta-prop_PDH"/>
</dbReference>
<accession>A0A679J088</accession>
<dbReference type="PANTHER" id="PTHR19328:SF53">
    <property type="entry name" value="MEMBRANE PROTEIN"/>
    <property type="match status" value="1"/>
</dbReference>
<evidence type="ECO:0000259" key="2">
    <source>
        <dbReference type="Pfam" id="PF22807"/>
    </source>
</evidence>
<dbReference type="Gene3D" id="2.120.10.30">
    <property type="entry name" value="TolB, C-terminal domain"/>
    <property type="match status" value="1"/>
</dbReference>
<sequence>MIQIRRPALLALTLALSTAPLPVLAQALQNPGTATIEAHVVKAAPLEATPERIAALKLPAGFKIEAFARDLGAPRVIVVAPDGALYVSDRDAGTVTRIDAADASKRQVVLKKPDVHGLAIHDDTLFYVTVKEIFSAPMKPDGGLGPETRLVSDLPDAGQHPNRTIGFGPDGWLYASLGSTCNECEERNPENATMVRMKPDGSGREIVASGLRNTIGFAWEPGTKALYGWDDGVDWLGDDETPEELNRIEPGKKYGWPYIFGAGIKNLYREVPKSSLEQWDKDSERPVLTWTAHASSMQFAFYDGAQFPAEYKGDAFVTMHGSWNRKPPSGYEVLRVHFEKGRPTSITPFVSGFLTEGGPSGWSRFARPFGLAVAKDGSLYLGDDQHGIVYRISYKG</sequence>